<gene>
    <name evidence="11" type="primary">PAN2_1</name>
    <name evidence="11" type="ORF">BGZ65_007910</name>
</gene>
<dbReference type="GO" id="GO:0004535">
    <property type="term" value="F:poly(A)-specific ribonuclease activity"/>
    <property type="evidence" value="ECO:0007669"/>
    <property type="project" value="TreeGrafter"/>
</dbReference>
<keyword evidence="5" id="KW-0540">Nuclease</keyword>
<dbReference type="PANTHER" id="PTHR15728:SF0">
    <property type="entry name" value="PAN2-PAN3 DEADENYLATION COMPLEX CATALYTIC SUBUNIT PAN2"/>
    <property type="match status" value="1"/>
</dbReference>
<evidence type="ECO:0000256" key="8">
    <source>
        <dbReference type="ARBA" id="ARBA00022839"/>
    </source>
</evidence>
<dbReference type="Gene3D" id="3.30.420.10">
    <property type="entry name" value="Ribonuclease H-like superfamily/Ribonuclease H"/>
    <property type="match status" value="1"/>
</dbReference>
<comment type="subcellular location">
    <subcellularLocation>
        <location evidence="1">Cytoplasm</location>
    </subcellularLocation>
</comment>
<dbReference type="Pfam" id="PF00929">
    <property type="entry name" value="RNase_T"/>
    <property type="match status" value="1"/>
</dbReference>
<evidence type="ECO:0000256" key="6">
    <source>
        <dbReference type="ARBA" id="ARBA00022723"/>
    </source>
</evidence>
<keyword evidence="7" id="KW-0378">Hydrolase</keyword>
<dbReference type="GO" id="GO:0031251">
    <property type="term" value="C:PAN complex"/>
    <property type="evidence" value="ECO:0007669"/>
    <property type="project" value="TreeGrafter"/>
</dbReference>
<name>A0A9P6MF18_9FUNG</name>
<evidence type="ECO:0000259" key="10">
    <source>
        <dbReference type="SMART" id="SM00479"/>
    </source>
</evidence>
<keyword evidence="4" id="KW-0507">mRNA processing</keyword>
<keyword evidence="8" id="KW-0269">Exonuclease</keyword>
<protein>
    <submittedName>
        <fullName evidence="11">Poly(A)-specific ribonuclease</fullName>
    </submittedName>
</protein>
<dbReference type="FunFam" id="3.30.420.10:FF:000028">
    <property type="entry name" value="PAN2-PAN3 deadenylation complex catalytic subunit PAN2"/>
    <property type="match status" value="1"/>
</dbReference>
<evidence type="ECO:0000256" key="7">
    <source>
        <dbReference type="ARBA" id="ARBA00022801"/>
    </source>
</evidence>
<evidence type="ECO:0000313" key="11">
    <source>
        <dbReference type="EMBL" id="KAF9996506.1"/>
    </source>
</evidence>
<evidence type="ECO:0000313" key="12">
    <source>
        <dbReference type="Proteomes" id="UP000749646"/>
    </source>
</evidence>
<dbReference type="OrthoDB" id="2420957at2759"/>
<organism evidence="11 12">
    <name type="scientific">Modicella reniformis</name>
    <dbReference type="NCBI Taxonomy" id="1440133"/>
    <lineage>
        <taxon>Eukaryota</taxon>
        <taxon>Fungi</taxon>
        <taxon>Fungi incertae sedis</taxon>
        <taxon>Mucoromycota</taxon>
        <taxon>Mortierellomycotina</taxon>
        <taxon>Mortierellomycetes</taxon>
        <taxon>Mortierellales</taxon>
        <taxon>Mortierellaceae</taxon>
        <taxon>Modicella</taxon>
    </lineage>
</organism>
<keyword evidence="2" id="KW-0963">Cytoplasm</keyword>
<dbReference type="Proteomes" id="UP000749646">
    <property type="component" value="Unassembled WGS sequence"/>
</dbReference>
<reference evidence="11" key="1">
    <citation type="journal article" date="2020" name="Fungal Divers.">
        <title>Resolving the Mortierellaceae phylogeny through synthesis of multi-gene phylogenetics and phylogenomics.</title>
        <authorList>
            <person name="Vandepol N."/>
            <person name="Liber J."/>
            <person name="Desiro A."/>
            <person name="Na H."/>
            <person name="Kennedy M."/>
            <person name="Barry K."/>
            <person name="Grigoriev I.V."/>
            <person name="Miller A.N."/>
            <person name="O'Donnell K."/>
            <person name="Stajich J.E."/>
            <person name="Bonito G."/>
        </authorList>
    </citation>
    <scope>NUCLEOTIDE SEQUENCE</scope>
    <source>
        <strain evidence="11">MES-2147</strain>
    </source>
</reference>
<evidence type="ECO:0000256" key="9">
    <source>
        <dbReference type="SAM" id="MobiDB-lite"/>
    </source>
</evidence>
<dbReference type="GO" id="GO:0000289">
    <property type="term" value="P:nuclear-transcribed mRNA poly(A) tail shortening"/>
    <property type="evidence" value="ECO:0007669"/>
    <property type="project" value="TreeGrafter"/>
</dbReference>
<dbReference type="GO" id="GO:0000932">
    <property type="term" value="C:P-body"/>
    <property type="evidence" value="ECO:0007669"/>
    <property type="project" value="TreeGrafter"/>
</dbReference>
<comment type="caution">
    <text evidence="11">The sequence shown here is derived from an EMBL/GenBank/DDBJ whole genome shotgun (WGS) entry which is preliminary data.</text>
</comment>
<evidence type="ECO:0000256" key="1">
    <source>
        <dbReference type="ARBA" id="ARBA00004496"/>
    </source>
</evidence>
<dbReference type="InterPro" id="IPR012337">
    <property type="entry name" value="RNaseH-like_sf"/>
</dbReference>
<dbReference type="PANTHER" id="PTHR15728">
    <property type="entry name" value="DEADENYLATION COMPLEX CATALYTIC SUBUNIT PAN2"/>
    <property type="match status" value="1"/>
</dbReference>
<sequence>MSLARVSVLRGDEGPLEYVPFIDDYIATSEPVVDYLTEFSGIQPGDLDPNVSKHTLVPLKVAYKRLRVLVDMGCIFVGHGLRQDFRIINILVPPEQVKDTVDIFHIKNRQRKISLRFLVWYLLHQDIQSETHNSIEDARTALALYKKYLELKENGLFQEVLEDIYSEGRKTNWKPIPGQFPAPWPRAGTPSMGSMAMFQNLSRPGTPATPATPGTPATIAANAITAAAIAALGPPNPTNSMMVPLPPPPGLTLQSPLSTSAQQQMQVQQMYLQQQQQQWSAGQGYSFLPPGQSPIPQQPTTQQQQQIYQPHAVQQQQQHLHYPSQ</sequence>
<dbReference type="GO" id="GO:0046872">
    <property type="term" value="F:metal ion binding"/>
    <property type="evidence" value="ECO:0007669"/>
    <property type="project" value="UniProtKB-KW"/>
</dbReference>
<dbReference type="InterPro" id="IPR013520">
    <property type="entry name" value="Ribonucl_H"/>
</dbReference>
<dbReference type="GO" id="GO:0003676">
    <property type="term" value="F:nucleic acid binding"/>
    <property type="evidence" value="ECO:0007669"/>
    <property type="project" value="InterPro"/>
</dbReference>
<accession>A0A9P6MF18</accession>
<dbReference type="SMART" id="SM00479">
    <property type="entry name" value="EXOIII"/>
    <property type="match status" value="1"/>
</dbReference>
<keyword evidence="12" id="KW-1185">Reference proteome</keyword>
<dbReference type="AlphaFoldDB" id="A0A9P6MF18"/>
<dbReference type="InterPro" id="IPR036397">
    <property type="entry name" value="RNaseH_sf"/>
</dbReference>
<dbReference type="InterPro" id="IPR050785">
    <property type="entry name" value="PAN2-PAN3_catalytic_subunit"/>
</dbReference>
<dbReference type="SUPFAM" id="SSF53098">
    <property type="entry name" value="Ribonuclease H-like"/>
    <property type="match status" value="1"/>
</dbReference>
<feature type="domain" description="Exonuclease" evidence="10">
    <location>
        <begin position="1"/>
        <end position="154"/>
    </location>
</feature>
<evidence type="ECO:0000256" key="5">
    <source>
        <dbReference type="ARBA" id="ARBA00022722"/>
    </source>
</evidence>
<keyword evidence="6" id="KW-0479">Metal-binding</keyword>
<evidence type="ECO:0000256" key="2">
    <source>
        <dbReference type="ARBA" id="ARBA00022490"/>
    </source>
</evidence>
<evidence type="ECO:0000256" key="4">
    <source>
        <dbReference type="ARBA" id="ARBA00022664"/>
    </source>
</evidence>
<feature type="region of interest" description="Disordered" evidence="9">
    <location>
        <begin position="281"/>
        <end position="325"/>
    </location>
</feature>
<evidence type="ECO:0000256" key="3">
    <source>
        <dbReference type="ARBA" id="ARBA00022574"/>
    </source>
</evidence>
<keyword evidence="3" id="KW-0853">WD repeat</keyword>
<feature type="compositionally biased region" description="Low complexity" evidence="9">
    <location>
        <begin position="298"/>
        <end position="325"/>
    </location>
</feature>
<dbReference type="CDD" id="cd06143">
    <property type="entry name" value="PAN2_exo"/>
    <property type="match status" value="1"/>
</dbReference>
<dbReference type="EMBL" id="JAAAHW010001154">
    <property type="protein sequence ID" value="KAF9996506.1"/>
    <property type="molecule type" value="Genomic_DNA"/>
</dbReference>
<dbReference type="GO" id="GO:0006397">
    <property type="term" value="P:mRNA processing"/>
    <property type="evidence" value="ECO:0007669"/>
    <property type="project" value="UniProtKB-KW"/>
</dbReference>
<proteinExistence type="predicted"/>